<evidence type="ECO:0000259" key="1">
    <source>
        <dbReference type="SMART" id="SM00579"/>
    </source>
</evidence>
<evidence type="ECO:0000313" key="3">
    <source>
        <dbReference type="Proteomes" id="UP001415857"/>
    </source>
</evidence>
<keyword evidence="3" id="KW-1185">Reference proteome</keyword>
<dbReference type="AlphaFoldDB" id="A0AAP0N9W1"/>
<gene>
    <name evidence="2" type="ORF">L1049_010236</name>
</gene>
<reference evidence="2 3" key="1">
    <citation type="journal article" date="2024" name="Plant J.">
        <title>Genome sequences and population genomics reveal climatic adaptation and genomic divergence between two closely related sweetgum species.</title>
        <authorList>
            <person name="Xu W.Q."/>
            <person name="Ren C.Q."/>
            <person name="Zhang X.Y."/>
            <person name="Comes H.P."/>
            <person name="Liu X.H."/>
            <person name="Li Y.G."/>
            <person name="Kettle C.J."/>
            <person name="Jalonen R."/>
            <person name="Gaisberger H."/>
            <person name="Ma Y.Z."/>
            <person name="Qiu Y.X."/>
        </authorList>
    </citation>
    <scope>NUCLEOTIDE SEQUENCE [LARGE SCALE GENOMIC DNA]</scope>
    <source>
        <strain evidence="2">Hangzhou</strain>
    </source>
</reference>
<protein>
    <recommendedName>
        <fullName evidence="1">FBD domain-containing protein</fullName>
    </recommendedName>
</protein>
<feature type="domain" description="FBD" evidence="1">
    <location>
        <begin position="59"/>
        <end position="132"/>
    </location>
</feature>
<organism evidence="2 3">
    <name type="scientific">Liquidambar formosana</name>
    <name type="common">Formosan gum</name>
    <dbReference type="NCBI Taxonomy" id="63359"/>
    <lineage>
        <taxon>Eukaryota</taxon>
        <taxon>Viridiplantae</taxon>
        <taxon>Streptophyta</taxon>
        <taxon>Embryophyta</taxon>
        <taxon>Tracheophyta</taxon>
        <taxon>Spermatophyta</taxon>
        <taxon>Magnoliopsida</taxon>
        <taxon>eudicotyledons</taxon>
        <taxon>Gunneridae</taxon>
        <taxon>Pentapetalae</taxon>
        <taxon>Saxifragales</taxon>
        <taxon>Altingiaceae</taxon>
        <taxon>Liquidambar</taxon>
    </lineage>
</organism>
<dbReference type="InterPro" id="IPR006566">
    <property type="entry name" value="FBD"/>
</dbReference>
<dbReference type="Pfam" id="PF08387">
    <property type="entry name" value="FBD"/>
    <property type="match status" value="1"/>
</dbReference>
<sequence>MFNNLTDLQLILRSIHFDCKALHKILQNSPRLESLVFDEGVRLSTSFVKDDRLLDPVPPCFLSHLKCIKVYNFDGNKDQLYVMKILLKNATVLDKMVITSRVHVGRLGLKKKVRKQLLKLPRGSMSCTVVFCEEISLFDL</sequence>
<dbReference type="PANTHER" id="PTHR31900:SF30">
    <property type="entry name" value="SUPERFAMILY PROTEIN, PUTATIVE-RELATED"/>
    <property type="match status" value="1"/>
</dbReference>
<dbReference type="PANTHER" id="PTHR31900">
    <property type="entry name" value="F-BOX/RNI SUPERFAMILY PROTEIN-RELATED"/>
    <property type="match status" value="1"/>
</dbReference>
<dbReference type="EMBL" id="JBBPBK010000016">
    <property type="protein sequence ID" value="KAK9267800.1"/>
    <property type="molecule type" value="Genomic_DNA"/>
</dbReference>
<accession>A0AAP0N9W1</accession>
<proteinExistence type="predicted"/>
<comment type="caution">
    <text evidence="2">The sequence shown here is derived from an EMBL/GenBank/DDBJ whole genome shotgun (WGS) entry which is preliminary data.</text>
</comment>
<name>A0AAP0N9W1_LIQFO</name>
<evidence type="ECO:0000313" key="2">
    <source>
        <dbReference type="EMBL" id="KAK9267800.1"/>
    </source>
</evidence>
<dbReference type="InterPro" id="IPR050232">
    <property type="entry name" value="FBL13/AtMIF1-like"/>
</dbReference>
<dbReference type="Proteomes" id="UP001415857">
    <property type="component" value="Unassembled WGS sequence"/>
</dbReference>
<dbReference type="SMART" id="SM00579">
    <property type="entry name" value="FBD"/>
    <property type="match status" value="1"/>
</dbReference>